<evidence type="ECO:0000313" key="9">
    <source>
        <dbReference type="Proteomes" id="UP000245802"/>
    </source>
</evidence>
<feature type="region of interest" description="Disordered" evidence="5">
    <location>
        <begin position="583"/>
        <end position="607"/>
    </location>
</feature>
<keyword evidence="4" id="KW-0067">ATP-binding</keyword>
<dbReference type="Proteomes" id="UP000245802">
    <property type="component" value="Chromosome"/>
</dbReference>
<dbReference type="GO" id="GO:0008654">
    <property type="term" value="P:phospholipid biosynthetic process"/>
    <property type="evidence" value="ECO:0007669"/>
    <property type="project" value="InterPro"/>
</dbReference>
<dbReference type="InterPro" id="IPR005218">
    <property type="entry name" value="Diacylglycerol/lipid_kinase"/>
</dbReference>
<evidence type="ECO:0000313" key="8">
    <source>
        <dbReference type="EMBL" id="AWM41813.1"/>
    </source>
</evidence>
<evidence type="ECO:0000256" key="5">
    <source>
        <dbReference type="SAM" id="MobiDB-lite"/>
    </source>
</evidence>
<protein>
    <submittedName>
        <fullName evidence="8">Phosphatase PAP2 family protein</fullName>
    </submittedName>
</protein>
<feature type="transmembrane region" description="Helical" evidence="6">
    <location>
        <begin position="381"/>
        <end position="398"/>
    </location>
</feature>
<evidence type="ECO:0000256" key="4">
    <source>
        <dbReference type="ARBA" id="ARBA00022840"/>
    </source>
</evidence>
<dbReference type="Pfam" id="PF00781">
    <property type="entry name" value="DAGK_cat"/>
    <property type="match status" value="1"/>
</dbReference>
<feature type="domain" description="DAGKc" evidence="7">
    <location>
        <begin position="36"/>
        <end position="164"/>
    </location>
</feature>
<evidence type="ECO:0000259" key="7">
    <source>
        <dbReference type="PROSITE" id="PS50146"/>
    </source>
</evidence>
<dbReference type="PROSITE" id="PS50146">
    <property type="entry name" value="DAGK"/>
    <property type="match status" value="1"/>
</dbReference>
<feature type="transmembrane region" description="Helical" evidence="6">
    <location>
        <begin position="460"/>
        <end position="483"/>
    </location>
</feature>
<dbReference type="Pfam" id="PF19279">
    <property type="entry name" value="YegS_C"/>
    <property type="match status" value="1"/>
</dbReference>
<evidence type="ECO:0000256" key="3">
    <source>
        <dbReference type="ARBA" id="ARBA00022777"/>
    </source>
</evidence>
<feature type="transmembrane region" description="Helical" evidence="6">
    <location>
        <begin position="530"/>
        <end position="551"/>
    </location>
</feature>
<feature type="transmembrane region" description="Helical" evidence="6">
    <location>
        <begin position="503"/>
        <end position="523"/>
    </location>
</feature>
<name>A0A2Z3H710_9BACT</name>
<dbReference type="AlphaFoldDB" id="A0A2Z3H710"/>
<dbReference type="EMBL" id="CP025958">
    <property type="protein sequence ID" value="AWM41813.1"/>
    <property type="molecule type" value="Genomic_DNA"/>
</dbReference>
<dbReference type="InterPro" id="IPR016064">
    <property type="entry name" value="NAD/diacylglycerol_kinase_sf"/>
</dbReference>
<dbReference type="GO" id="GO:0005524">
    <property type="term" value="F:ATP binding"/>
    <property type="evidence" value="ECO:0007669"/>
    <property type="project" value="UniProtKB-KW"/>
</dbReference>
<dbReference type="InterPro" id="IPR045540">
    <property type="entry name" value="YegS/DAGK_C"/>
</dbReference>
<accession>A0A2Z3H710</accession>
<evidence type="ECO:0000256" key="2">
    <source>
        <dbReference type="ARBA" id="ARBA00022741"/>
    </source>
</evidence>
<reference evidence="8 9" key="1">
    <citation type="submission" date="2018-01" db="EMBL/GenBank/DDBJ databases">
        <title>G. obscuriglobus.</title>
        <authorList>
            <person name="Franke J."/>
            <person name="Blomberg W."/>
            <person name="Selmecki A."/>
        </authorList>
    </citation>
    <scope>NUCLEOTIDE SEQUENCE [LARGE SCALE GENOMIC DNA]</scope>
    <source>
        <strain evidence="8 9">DSM 5831</strain>
    </source>
</reference>
<dbReference type="SMART" id="SM00046">
    <property type="entry name" value="DAGKc"/>
    <property type="match status" value="1"/>
</dbReference>
<dbReference type="SUPFAM" id="SSF48317">
    <property type="entry name" value="Acid phosphatase/Vanadium-dependent haloperoxidase"/>
    <property type="match status" value="1"/>
</dbReference>
<feature type="transmembrane region" description="Helical" evidence="6">
    <location>
        <begin position="437"/>
        <end position="453"/>
    </location>
</feature>
<dbReference type="PANTHER" id="PTHR12358:SF54">
    <property type="entry name" value="SPHINGOSINE KINASE RELATED PROTEIN"/>
    <property type="match status" value="1"/>
</dbReference>
<keyword evidence="6" id="KW-1133">Transmembrane helix</keyword>
<dbReference type="InterPro" id="IPR050187">
    <property type="entry name" value="Lipid_Phosphate_FormReg"/>
</dbReference>
<dbReference type="Gene3D" id="3.40.50.10330">
    <property type="entry name" value="Probable inorganic polyphosphate/atp-NAD kinase, domain 1"/>
    <property type="match status" value="1"/>
</dbReference>
<feature type="region of interest" description="Disordered" evidence="5">
    <location>
        <begin position="330"/>
        <end position="354"/>
    </location>
</feature>
<dbReference type="SUPFAM" id="SSF111331">
    <property type="entry name" value="NAD kinase/diacylglycerol kinase-like"/>
    <property type="match status" value="1"/>
</dbReference>
<dbReference type="InterPro" id="IPR036938">
    <property type="entry name" value="PAP2/HPO_sf"/>
</dbReference>
<dbReference type="GO" id="GO:0016301">
    <property type="term" value="F:kinase activity"/>
    <property type="evidence" value="ECO:0007669"/>
    <property type="project" value="UniProtKB-KW"/>
</dbReference>
<evidence type="ECO:0000256" key="6">
    <source>
        <dbReference type="SAM" id="Phobius"/>
    </source>
</evidence>
<proteinExistence type="predicted"/>
<dbReference type="Pfam" id="PF01569">
    <property type="entry name" value="PAP2"/>
    <property type="match status" value="1"/>
</dbReference>
<organism evidence="8 9">
    <name type="scientific">Gemmata obscuriglobus</name>
    <dbReference type="NCBI Taxonomy" id="114"/>
    <lineage>
        <taxon>Bacteria</taxon>
        <taxon>Pseudomonadati</taxon>
        <taxon>Planctomycetota</taxon>
        <taxon>Planctomycetia</taxon>
        <taxon>Gemmatales</taxon>
        <taxon>Gemmataceae</taxon>
        <taxon>Gemmata</taxon>
    </lineage>
</organism>
<dbReference type="SMART" id="SM00014">
    <property type="entry name" value="acidPPc"/>
    <property type="match status" value="1"/>
</dbReference>
<dbReference type="NCBIfam" id="TIGR00147">
    <property type="entry name" value="YegS/Rv2252/BmrU family lipid kinase"/>
    <property type="match status" value="1"/>
</dbReference>
<dbReference type="InterPro" id="IPR017438">
    <property type="entry name" value="ATP-NAD_kinase_N"/>
</dbReference>
<dbReference type="Gene3D" id="1.20.144.10">
    <property type="entry name" value="Phosphatidic acid phosphatase type 2/haloperoxidase"/>
    <property type="match status" value="1"/>
</dbReference>
<dbReference type="Gene3D" id="2.60.200.40">
    <property type="match status" value="1"/>
</dbReference>
<dbReference type="KEGG" id="gog:C1280_35685"/>
<dbReference type="PANTHER" id="PTHR12358">
    <property type="entry name" value="SPHINGOSINE KINASE"/>
    <property type="match status" value="1"/>
</dbReference>
<keyword evidence="6" id="KW-0472">Membrane</keyword>
<keyword evidence="9" id="KW-1185">Reference proteome</keyword>
<feature type="transmembrane region" description="Helical" evidence="6">
    <location>
        <begin position="557"/>
        <end position="574"/>
    </location>
</feature>
<sequence>MPRDLTGRGWKRPGNRIRTCGHGLGAATPTLFRRWQISMKVCVLFNPRAGSAEQITALRTALEAEPGVTLHELGPDDDLAGLAGAAAVDHDVVAVAGGDGTVHAGANGLLTANGRAVLAVLPLGTGNDFCRTMAVPLDPVEAVTLLRAGAPRAVDAVRLGGGRTGYMVNAATGGFSGKVAADVTPELKAFWGPLAYLRGAAGTIADPPQFRLTLRFDGGPPETFDALNLVVANARTAAGGITVAPTANPEDGLLDVIVVRSGDALDLSVVAARLMHGDYLGDENVVHRLARAVEVESDPPLPLSVDGERCEGSRFTFEVVPGALRVLTGPGYHASPDAEPPLEGHDEPAPAAPRPKGIGPRLFGLLGGALLLAKRAPRADLFGLGAAAVAVLLFVWLARGVTGAEWREWDERTGAAVRGGGELTGAARAVTTFGDPGAFAVLAAAATALLLTVRRYVDAAALLAVVAGVVVLELVMKPLFAIARPELPDPRYTARGFSFPSGHALRAVGFFGYLGCVAVAGAWRTGWRWAVAGACGVLAVCVCWSRVYLGAHHPTDVIAGALAAGAWVAACVIARQHAVARTRRATAPEPVGRRPGGTPSRHGAHDD</sequence>
<dbReference type="OrthoDB" id="142078at2"/>
<keyword evidence="3" id="KW-0418">Kinase</keyword>
<evidence type="ECO:0000256" key="1">
    <source>
        <dbReference type="ARBA" id="ARBA00022679"/>
    </source>
</evidence>
<keyword evidence="1" id="KW-0808">Transferase</keyword>
<gene>
    <name evidence="8" type="ORF">C1280_35685</name>
</gene>
<keyword evidence="2" id="KW-0547">Nucleotide-binding</keyword>
<dbReference type="InterPro" id="IPR001206">
    <property type="entry name" value="Diacylglycerol_kinase_cat_dom"/>
</dbReference>
<keyword evidence="6" id="KW-0812">Transmembrane</keyword>
<dbReference type="InterPro" id="IPR000326">
    <property type="entry name" value="PAP2/HPO"/>
</dbReference>